<dbReference type="SUPFAM" id="SSF54593">
    <property type="entry name" value="Glyoxalase/Bleomycin resistance protein/Dihydroxybiphenyl dioxygenase"/>
    <property type="match status" value="2"/>
</dbReference>
<dbReference type="InterPro" id="IPR029068">
    <property type="entry name" value="Glyas_Bleomycin-R_OHBP_Dase"/>
</dbReference>
<dbReference type="Gene3D" id="3.10.180.10">
    <property type="entry name" value="2,3-Dihydroxybiphenyl 1,2-Dioxygenase, domain 1"/>
    <property type="match status" value="2"/>
</dbReference>
<dbReference type="EMBL" id="FZOW01000006">
    <property type="protein sequence ID" value="SNS84781.1"/>
    <property type="molecule type" value="Genomic_DNA"/>
</dbReference>
<name>A0A239HU39_9NOCA</name>
<sequence>MPRTLWGMPAKEYLVDAPCWVDLTSSDPSTVVPFYNGLFGWEADVSKEAEYGGYTTFFKDGVAVAGLGGQMPGTTVTNVWNTYIGSADANATVARATDAGGQVLCPAMQVGDQGTMALVVDAGGAIAGVWQPNRHRGYGLWGEHGTPVWHEQFTRGYRAALAFYESVFDWTYDVLGDTDEFRYSQGIVGGDMIAGIMDAEVFLPADVPSHWRLYIGVDDTDAAVEKVKDLGGTVVDAAEDSPFGRIAGIADPLGARLQIASIVRS</sequence>
<feature type="domain" description="VOC" evidence="1">
    <location>
        <begin position="146"/>
        <end position="262"/>
    </location>
</feature>
<evidence type="ECO:0000313" key="3">
    <source>
        <dbReference type="Proteomes" id="UP000198327"/>
    </source>
</evidence>
<dbReference type="InterPro" id="IPR004360">
    <property type="entry name" value="Glyas_Fos-R_dOase_dom"/>
</dbReference>
<dbReference type="PROSITE" id="PS51819">
    <property type="entry name" value="VOC"/>
    <property type="match status" value="2"/>
</dbReference>
<proteinExistence type="predicted"/>
<gene>
    <name evidence="2" type="ORF">SAMN05421642_10641</name>
</gene>
<reference evidence="3" key="1">
    <citation type="submission" date="2017-06" db="EMBL/GenBank/DDBJ databases">
        <authorList>
            <person name="Varghese N."/>
            <person name="Submissions S."/>
        </authorList>
    </citation>
    <scope>NUCLEOTIDE SEQUENCE [LARGE SCALE GENOMIC DNA]</scope>
    <source>
        <strain evidence="3">JCM 23211</strain>
    </source>
</reference>
<dbReference type="AlphaFoldDB" id="A0A239HU39"/>
<evidence type="ECO:0000259" key="1">
    <source>
        <dbReference type="PROSITE" id="PS51819"/>
    </source>
</evidence>
<feature type="domain" description="VOC" evidence="1">
    <location>
        <begin position="17"/>
        <end position="132"/>
    </location>
</feature>
<evidence type="ECO:0000313" key="2">
    <source>
        <dbReference type="EMBL" id="SNS84781.1"/>
    </source>
</evidence>
<dbReference type="InterPro" id="IPR037523">
    <property type="entry name" value="VOC_core"/>
</dbReference>
<keyword evidence="3" id="KW-1185">Reference proteome</keyword>
<accession>A0A239HU39</accession>
<dbReference type="Pfam" id="PF00903">
    <property type="entry name" value="Glyoxalase"/>
    <property type="match status" value="1"/>
</dbReference>
<dbReference type="InterPro" id="IPR052164">
    <property type="entry name" value="Anthracycline_SecMetBiosynth"/>
</dbReference>
<dbReference type="PANTHER" id="PTHR33993">
    <property type="entry name" value="GLYOXALASE-RELATED"/>
    <property type="match status" value="1"/>
</dbReference>
<organism evidence="2 3">
    <name type="scientific">Rhodococcoides kyotonense</name>
    <dbReference type="NCBI Taxonomy" id="398843"/>
    <lineage>
        <taxon>Bacteria</taxon>
        <taxon>Bacillati</taxon>
        <taxon>Actinomycetota</taxon>
        <taxon>Actinomycetes</taxon>
        <taxon>Mycobacteriales</taxon>
        <taxon>Nocardiaceae</taxon>
        <taxon>Rhodococcoides</taxon>
    </lineage>
</organism>
<protein>
    <recommendedName>
        <fullName evidence="1">VOC domain-containing protein</fullName>
    </recommendedName>
</protein>
<dbReference type="CDD" id="cd07247">
    <property type="entry name" value="SgaA_N_like"/>
    <property type="match status" value="2"/>
</dbReference>
<dbReference type="Proteomes" id="UP000198327">
    <property type="component" value="Unassembled WGS sequence"/>
</dbReference>
<dbReference type="PANTHER" id="PTHR33993:SF10">
    <property type="entry name" value="CONSERVED PROTEIN"/>
    <property type="match status" value="1"/>
</dbReference>